<comment type="caution">
    <text evidence="2">The sequence shown here is derived from an EMBL/GenBank/DDBJ whole genome shotgun (WGS) entry which is preliminary data.</text>
</comment>
<feature type="transmembrane region" description="Helical" evidence="1">
    <location>
        <begin position="21"/>
        <end position="44"/>
    </location>
</feature>
<dbReference type="Proteomes" id="UP000663870">
    <property type="component" value="Unassembled WGS sequence"/>
</dbReference>
<evidence type="ECO:0000313" key="2">
    <source>
        <dbReference type="EMBL" id="CAF0908244.1"/>
    </source>
</evidence>
<reference evidence="2" key="1">
    <citation type="submission" date="2021-02" db="EMBL/GenBank/DDBJ databases">
        <authorList>
            <person name="Nowell W R."/>
        </authorList>
    </citation>
    <scope>NUCLEOTIDE SEQUENCE</scope>
</reference>
<keyword evidence="1" id="KW-1133">Transmembrane helix</keyword>
<keyword evidence="1" id="KW-0812">Transmembrane</keyword>
<keyword evidence="1" id="KW-0472">Membrane</keyword>
<dbReference type="EMBL" id="CAJNOL010000175">
    <property type="protein sequence ID" value="CAF0908244.1"/>
    <property type="molecule type" value="Genomic_DNA"/>
</dbReference>
<evidence type="ECO:0000313" key="3">
    <source>
        <dbReference type="Proteomes" id="UP000663870"/>
    </source>
</evidence>
<gene>
    <name evidence="2" type="ORF">JXQ802_LOCUS9503</name>
</gene>
<organism evidence="2 3">
    <name type="scientific">Rotaria sordida</name>
    <dbReference type="NCBI Taxonomy" id="392033"/>
    <lineage>
        <taxon>Eukaryota</taxon>
        <taxon>Metazoa</taxon>
        <taxon>Spiralia</taxon>
        <taxon>Gnathifera</taxon>
        <taxon>Rotifera</taxon>
        <taxon>Eurotatoria</taxon>
        <taxon>Bdelloidea</taxon>
        <taxon>Philodinida</taxon>
        <taxon>Philodinidae</taxon>
        <taxon>Rotaria</taxon>
    </lineage>
</organism>
<protein>
    <submittedName>
        <fullName evidence="2">Uncharacterized protein</fullName>
    </submittedName>
</protein>
<dbReference type="AlphaFoldDB" id="A0A814A6B4"/>
<feature type="transmembrane region" description="Helical" evidence="1">
    <location>
        <begin position="50"/>
        <end position="69"/>
    </location>
</feature>
<keyword evidence="3" id="KW-1185">Reference proteome</keyword>
<proteinExistence type="predicted"/>
<accession>A0A814A6B4</accession>
<name>A0A814A6B4_9BILA</name>
<evidence type="ECO:0000256" key="1">
    <source>
        <dbReference type="SAM" id="Phobius"/>
    </source>
</evidence>
<sequence>MITDHQSYKNAEKICFCVNNFIFAVVFVLLANSDYSIVELYVVFSTNITMVSMSTLIKCIIVLTLFIFCQIHSAKKVDNNYELNDIDLGDDLYETLPIQHHRLLHHQDFRRASLRYHPHVLYKKASLRPIIGHNDKITFTKRDRVRRYLSSLIN</sequence>